<accession>A0A6M8J5V5</accession>
<keyword evidence="2" id="KW-1185">Reference proteome</keyword>
<evidence type="ECO:0000313" key="1">
    <source>
        <dbReference type="EMBL" id="QKF06849.1"/>
    </source>
</evidence>
<dbReference type="AlphaFoldDB" id="A0A6M8J5V5"/>
<dbReference type="EMBL" id="CP053716">
    <property type="protein sequence ID" value="QKF06849.1"/>
    <property type="molecule type" value="Genomic_DNA"/>
</dbReference>
<dbReference type="InterPro" id="IPR012340">
    <property type="entry name" value="NA-bd_OB-fold"/>
</dbReference>
<proteinExistence type="predicted"/>
<dbReference type="RefSeq" id="WP_172165434.1">
    <property type="nucleotide sequence ID" value="NZ_CP053716.1"/>
</dbReference>
<protein>
    <submittedName>
        <fullName evidence="1">NfeD family protein</fullName>
    </submittedName>
</protein>
<evidence type="ECO:0000313" key="2">
    <source>
        <dbReference type="Proteomes" id="UP000503297"/>
    </source>
</evidence>
<gene>
    <name evidence="1" type="ORF">HLV38_00985</name>
</gene>
<name>A0A6M8J5V5_9ACTN</name>
<organism evidence="1 2">
    <name type="scientific">Berryella wangjianweii</name>
    <dbReference type="NCBI Taxonomy" id="2734634"/>
    <lineage>
        <taxon>Bacteria</taxon>
        <taxon>Bacillati</taxon>
        <taxon>Actinomycetota</taxon>
        <taxon>Coriobacteriia</taxon>
        <taxon>Eggerthellales</taxon>
        <taxon>Eggerthellaceae</taxon>
        <taxon>Berryella</taxon>
    </lineage>
</organism>
<reference evidence="2" key="1">
    <citation type="submission" date="2020-05" db="EMBL/GenBank/DDBJ databases">
        <title>Novel species in genus Nocardioides.</title>
        <authorList>
            <person name="Zhang G."/>
        </authorList>
    </citation>
    <scope>NUCLEOTIDE SEQUENCE [LARGE SCALE GENOMIC DNA]</scope>
    <source>
        <strain evidence="2">zg-1050</strain>
    </source>
</reference>
<sequence>MTYYLWLGIAAIAGAVEAFSLSLLTMWFVLGGIAAFFAGLAGASEPLQIAVFLAVSISTFVGLRPVALKYRTRKTAADPTPVGQVGRVVKAIGGSGRPGRVLTPDQVSWVALSADGSPIETDAQVRVVDHQSIKLIVERI</sequence>
<dbReference type="Proteomes" id="UP000503297">
    <property type="component" value="Chromosome"/>
</dbReference>
<dbReference type="Gene3D" id="2.40.50.140">
    <property type="entry name" value="Nucleic acid-binding proteins"/>
    <property type="match status" value="1"/>
</dbReference>
<dbReference type="KEGG" id="bwa:HLV38_00985"/>